<evidence type="ECO:0000256" key="3">
    <source>
        <dbReference type="ARBA" id="ARBA00011458"/>
    </source>
</evidence>
<evidence type="ECO:0000256" key="1">
    <source>
        <dbReference type="ARBA" id="ARBA00004229"/>
    </source>
</evidence>
<evidence type="ECO:0000256" key="11">
    <source>
        <dbReference type="ARBA" id="ARBA00035251"/>
    </source>
</evidence>
<keyword evidence="5" id="KW-0934">Plastid</keyword>
<evidence type="ECO:0000256" key="7">
    <source>
        <dbReference type="ARBA" id="ARBA00022884"/>
    </source>
</evidence>
<evidence type="ECO:0000256" key="12">
    <source>
        <dbReference type="ARBA" id="ARBA00035308"/>
    </source>
</evidence>
<dbReference type="PRINTS" id="PR00973">
    <property type="entry name" value="RIBOSOMALS17"/>
</dbReference>
<evidence type="ECO:0000256" key="8">
    <source>
        <dbReference type="ARBA" id="ARBA00022946"/>
    </source>
</evidence>
<dbReference type="FunFam" id="2.40.50.140:FF:000265">
    <property type="entry name" value="30S ribosomal protein S17, chloroplastic"/>
    <property type="match status" value="1"/>
</dbReference>
<name>A0A438HU09_VITVI</name>
<protein>
    <recommendedName>
        <fullName evidence="11">Small ribosomal subunit protein uS17c</fullName>
    </recommendedName>
    <alternativeName>
        <fullName evidence="12">30S ribosomal protein S17, chloroplastic</fullName>
    </alternativeName>
</protein>
<keyword evidence="9 13" id="KW-0689">Ribosomal protein</keyword>
<dbReference type="OMA" id="NHRMPAL"/>
<dbReference type="InterPro" id="IPR000266">
    <property type="entry name" value="Ribosomal_uS17"/>
</dbReference>
<comment type="subcellular location">
    <subcellularLocation>
        <location evidence="1">Plastid</location>
        <location evidence="1">Chloroplast</location>
    </subcellularLocation>
</comment>
<dbReference type="GO" id="GO:0005840">
    <property type="term" value="C:ribosome"/>
    <property type="evidence" value="ECO:0007669"/>
    <property type="project" value="UniProtKB-KW"/>
</dbReference>
<dbReference type="SUPFAM" id="SSF50249">
    <property type="entry name" value="Nucleic acid-binding proteins"/>
    <property type="match status" value="1"/>
</dbReference>
<gene>
    <name evidence="15" type="primary">RPS17_1</name>
    <name evidence="15" type="ORF">CK203_033869</name>
</gene>
<dbReference type="PANTHER" id="PTHR10744:SF7">
    <property type="entry name" value="SMALL RIBOSOMAL SUBUNIT PROTEIN US17C"/>
    <property type="match status" value="1"/>
</dbReference>
<evidence type="ECO:0000313" key="16">
    <source>
        <dbReference type="Proteomes" id="UP000288805"/>
    </source>
</evidence>
<dbReference type="EMBL" id="QGNW01000178">
    <property type="protein sequence ID" value="RVW87957.1"/>
    <property type="molecule type" value="Genomic_DNA"/>
</dbReference>
<keyword evidence="4" id="KW-0150">Chloroplast</keyword>
<dbReference type="Gene3D" id="2.40.50.140">
    <property type="entry name" value="Nucleic acid-binding proteins"/>
    <property type="match status" value="1"/>
</dbReference>
<dbReference type="Proteomes" id="UP000288805">
    <property type="component" value="Unassembled WGS sequence"/>
</dbReference>
<comment type="subunit">
    <text evidence="3">Part of the 30S ribosomal subunit.</text>
</comment>
<dbReference type="GO" id="GO:0003735">
    <property type="term" value="F:structural constituent of ribosome"/>
    <property type="evidence" value="ECO:0007669"/>
    <property type="project" value="InterPro"/>
</dbReference>
<dbReference type="CDD" id="cd00364">
    <property type="entry name" value="Ribosomal_uS17"/>
    <property type="match status" value="1"/>
</dbReference>
<proteinExistence type="inferred from homology"/>
<organism evidence="15 16">
    <name type="scientific">Vitis vinifera</name>
    <name type="common">Grape</name>
    <dbReference type="NCBI Taxonomy" id="29760"/>
    <lineage>
        <taxon>Eukaryota</taxon>
        <taxon>Viridiplantae</taxon>
        <taxon>Streptophyta</taxon>
        <taxon>Embryophyta</taxon>
        <taxon>Tracheophyta</taxon>
        <taxon>Spermatophyta</taxon>
        <taxon>Magnoliopsida</taxon>
        <taxon>eudicotyledons</taxon>
        <taxon>Gunneridae</taxon>
        <taxon>Pentapetalae</taxon>
        <taxon>rosids</taxon>
        <taxon>Vitales</taxon>
        <taxon>Vitaceae</taxon>
        <taxon>Viteae</taxon>
        <taxon>Vitis</taxon>
    </lineage>
</organism>
<evidence type="ECO:0000256" key="2">
    <source>
        <dbReference type="ARBA" id="ARBA00010254"/>
    </source>
</evidence>
<keyword evidence="7" id="KW-0694">RNA-binding</keyword>
<dbReference type="PROSITE" id="PS00056">
    <property type="entry name" value="RIBOSOMAL_S17"/>
    <property type="match status" value="1"/>
</dbReference>
<comment type="similarity">
    <text evidence="2 13">Belongs to the universal ribosomal protein uS17 family.</text>
</comment>
<dbReference type="InterPro" id="IPR019984">
    <property type="entry name" value="Ribosomal_uS17_bact/chlr"/>
</dbReference>
<comment type="caution">
    <text evidence="15">The sequence shown here is derived from an EMBL/GenBank/DDBJ whole genome shotgun (WGS) entry which is preliminary data.</text>
</comment>
<dbReference type="HAMAP" id="MF_01345_B">
    <property type="entry name" value="Ribosomal_uS17_B"/>
    <property type="match status" value="1"/>
</dbReference>
<dbReference type="Pfam" id="PF00366">
    <property type="entry name" value="Ribosomal_S17"/>
    <property type="match status" value="1"/>
</dbReference>
<dbReference type="GO" id="GO:0006412">
    <property type="term" value="P:translation"/>
    <property type="evidence" value="ECO:0007669"/>
    <property type="project" value="InterPro"/>
</dbReference>
<dbReference type="InterPro" id="IPR012340">
    <property type="entry name" value="NA-bd_OB-fold"/>
</dbReference>
<evidence type="ECO:0000256" key="14">
    <source>
        <dbReference type="SAM" id="MobiDB-lite"/>
    </source>
</evidence>
<dbReference type="GO" id="GO:0009507">
    <property type="term" value="C:chloroplast"/>
    <property type="evidence" value="ECO:0007669"/>
    <property type="project" value="UniProtKB-SubCell"/>
</dbReference>
<evidence type="ECO:0000256" key="4">
    <source>
        <dbReference type="ARBA" id="ARBA00022528"/>
    </source>
</evidence>
<keyword evidence="6" id="KW-0699">rRNA-binding</keyword>
<feature type="region of interest" description="Disordered" evidence="14">
    <location>
        <begin position="1"/>
        <end position="38"/>
    </location>
</feature>
<evidence type="ECO:0000256" key="9">
    <source>
        <dbReference type="ARBA" id="ARBA00022980"/>
    </source>
</evidence>
<sequence length="189" mass="20866">MKLGQGDPKPPQGHDIPTPKHTQNPIHKDWQKPKPTHILLPNPAMSLLQSLKLTTPFLHGSSNLSLLSKPSSTSLASPPPPPTFLPPIRAMKSMQGRVVCATSDKTVAVEVVRLAPHPKYKRRVRKKKKYQAHDPDNQFKVGDVVQLEKSRPISKTKTFVAIPVPNRNRAKSQEAAAGELEIPLESQQA</sequence>
<dbReference type="OrthoDB" id="274752at2759"/>
<dbReference type="GO" id="GO:0019843">
    <property type="term" value="F:rRNA binding"/>
    <property type="evidence" value="ECO:0007669"/>
    <property type="project" value="UniProtKB-KW"/>
</dbReference>
<dbReference type="InterPro" id="IPR019979">
    <property type="entry name" value="Ribosomal_uS17_CS"/>
</dbReference>
<evidence type="ECO:0000256" key="10">
    <source>
        <dbReference type="ARBA" id="ARBA00023274"/>
    </source>
</evidence>
<dbReference type="AlphaFoldDB" id="A0A438HU09"/>
<accession>A0A438HU09</accession>
<evidence type="ECO:0000256" key="5">
    <source>
        <dbReference type="ARBA" id="ARBA00022640"/>
    </source>
</evidence>
<keyword evidence="8" id="KW-0809">Transit peptide</keyword>
<dbReference type="NCBIfam" id="NF004123">
    <property type="entry name" value="PRK05610.1"/>
    <property type="match status" value="1"/>
</dbReference>
<dbReference type="GO" id="GO:1990904">
    <property type="term" value="C:ribonucleoprotein complex"/>
    <property type="evidence" value="ECO:0007669"/>
    <property type="project" value="UniProtKB-KW"/>
</dbReference>
<evidence type="ECO:0000313" key="15">
    <source>
        <dbReference type="EMBL" id="RVW87957.1"/>
    </source>
</evidence>
<reference evidence="15 16" key="1">
    <citation type="journal article" date="2018" name="PLoS Genet.">
        <title>Population sequencing reveals clonal diversity and ancestral inbreeding in the grapevine cultivar Chardonnay.</title>
        <authorList>
            <person name="Roach M.J."/>
            <person name="Johnson D.L."/>
            <person name="Bohlmann J."/>
            <person name="van Vuuren H.J."/>
            <person name="Jones S.J."/>
            <person name="Pretorius I.S."/>
            <person name="Schmidt S.A."/>
            <person name="Borneman A.R."/>
        </authorList>
    </citation>
    <scope>NUCLEOTIDE SEQUENCE [LARGE SCALE GENOMIC DNA]</scope>
    <source>
        <strain evidence="16">cv. Chardonnay</strain>
        <tissue evidence="15">Leaf</tissue>
    </source>
</reference>
<dbReference type="PANTHER" id="PTHR10744">
    <property type="entry name" value="40S RIBOSOMAL PROTEIN S11 FAMILY MEMBER"/>
    <property type="match status" value="1"/>
</dbReference>
<feature type="region of interest" description="Disordered" evidence="14">
    <location>
        <begin position="165"/>
        <end position="189"/>
    </location>
</feature>
<keyword evidence="10 13" id="KW-0687">Ribonucleoprotein</keyword>
<evidence type="ECO:0000256" key="6">
    <source>
        <dbReference type="ARBA" id="ARBA00022730"/>
    </source>
</evidence>
<evidence type="ECO:0000256" key="13">
    <source>
        <dbReference type="RuleBase" id="RU003872"/>
    </source>
</evidence>